<evidence type="ECO:0008006" key="4">
    <source>
        <dbReference type="Google" id="ProtNLM"/>
    </source>
</evidence>
<dbReference type="AlphaFoldDB" id="A0A1G8QXD9"/>
<keyword evidence="1" id="KW-0472">Membrane</keyword>
<proteinExistence type="predicted"/>
<dbReference type="InterPro" id="IPR025018">
    <property type="entry name" value="DUF3953"/>
</dbReference>
<keyword evidence="1" id="KW-0812">Transmembrane</keyword>
<evidence type="ECO:0000256" key="1">
    <source>
        <dbReference type="SAM" id="Phobius"/>
    </source>
</evidence>
<gene>
    <name evidence="2" type="ORF">SAMN04490247_0690</name>
</gene>
<dbReference type="Proteomes" id="UP000199225">
    <property type="component" value="Unassembled WGS sequence"/>
</dbReference>
<dbReference type="RefSeq" id="WP_176757411.1">
    <property type="nucleotide sequence ID" value="NZ_FNEV01000002.1"/>
</dbReference>
<reference evidence="3" key="1">
    <citation type="submission" date="2016-10" db="EMBL/GenBank/DDBJ databases">
        <authorList>
            <person name="Varghese N."/>
            <person name="Submissions S."/>
        </authorList>
    </citation>
    <scope>NUCLEOTIDE SEQUENCE [LARGE SCALE GENOMIC DNA]</scope>
    <source>
        <strain evidence="3">DSM 4771</strain>
    </source>
</reference>
<protein>
    <recommendedName>
        <fullName evidence="4">DUF3953 domain-containing protein</fullName>
    </recommendedName>
</protein>
<feature type="transmembrane region" description="Helical" evidence="1">
    <location>
        <begin position="55"/>
        <end position="72"/>
    </location>
</feature>
<evidence type="ECO:0000313" key="2">
    <source>
        <dbReference type="EMBL" id="SDJ09386.1"/>
    </source>
</evidence>
<feature type="transmembrane region" description="Helical" evidence="1">
    <location>
        <begin position="31"/>
        <end position="48"/>
    </location>
</feature>
<evidence type="ECO:0000313" key="3">
    <source>
        <dbReference type="Proteomes" id="UP000199225"/>
    </source>
</evidence>
<dbReference type="Pfam" id="PF13129">
    <property type="entry name" value="DUF3953"/>
    <property type="match status" value="1"/>
</dbReference>
<dbReference type="EMBL" id="FNEV01000002">
    <property type="protein sequence ID" value="SDJ09386.1"/>
    <property type="molecule type" value="Genomic_DNA"/>
</dbReference>
<dbReference type="STRING" id="86666.SAMN04490247_0690"/>
<keyword evidence="1" id="KW-1133">Transmembrane helix</keyword>
<sequence length="73" mass="8075">MKKLRVILAGVVIVLAGLTMMSDISRAIMPYAMIVVTVLVFMMGVMEFRRRNPVAFTLFVAGGFTLFVGVYTI</sequence>
<name>A0A1G8QXD9_9BACI</name>
<keyword evidence="3" id="KW-1185">Reference proteome</keyword>
<organism evidence="2 3">
    <name type="scientific">Salimicrobium halophilum</name>
    <dbReference type="NCBI Taxonomy" id="86666"/>
    <lineage>
        <taxon>Bacteria</taxon>
        <taxon>Bacillati</taxon>
        <taxon>Bacillota</taxon>
        <taxon>Bacilli</taxon>
        <taxon>Bacillales</taxon>
        <taxon>Bacillaceae</taxon>
        <taxon>Salimicrobium</taxon>
    </lineage>
</organism>
<accession>A0A1G8QXD9</accession>